<dbReference type="STRING" id="1576369.SAMN05421753_11242"/>
<evidence type="ECO:0000313" key="2">
    <source>
        <dbReference type="EMBL" id="SFI75862.1"/>
    </source>
</evidence>
<dbReference type="Gene3D" id="1.10.1220.10">
    <property type="entry name" value="Met repressor-like"/>
    <property type="match status" value="1"/>
</dbReference>
<dbReference type="SUPFAM" id="SSF47598">
    <property type="entry name" value="Ribbon-helix-helix"/>
    <property type="match status" value="1"/>
</dbReference>
<organism evidence="2 3">
    <name type="scientific">Planctomicrobium piriforme</name>
    <dbReference type="NCBI Taxonomy" id="1576369"/>
    <lineage>
        <taxon>Bacteria</taxon>
        <taxon>Pseudomonadati</taxon>
        <taxon>Planctomycetota</taxon>
        <taxon>Planctomycetia</taxon>
        <taxon>Planctomycetales</taxon>
        <taxon>Planctomycetaceae</taxon>
        <taxon>Planctomicrobium</taxon>
    </lineage>
</organism>
<reference evidence="3" key="1">
    <citation type="submission" date="2016-10" db="EMBL/GenBank/DDBJ databases">
        <authorList>
            <person name="Varghese N."/>
            <person name="Submissions S."/>
        </authorList>
    </citation>
    <scope>NUCLEOTIDE SEQUENCE [LARGE SCALE GENOMIC DNA]</scope>
    <source>
        <strain evidence="3">DSM 26348</strain>
    </source>
</reference>
<accession>A0A1I3KTQ9</accession>
<keyword evidence="3" id="KW-1185">Reference proteome</keyword>
<gene>
    <name evidence="2" type="ORF">SAMN05421753_11242</name>
</gene>
<dbReference type="InterPro" id="IPR053853">
    <property type="entry name" value="FitA-like_RHH"/>
</dbReference>
<dbReference type="EMBL" id="FOQD01000012">
    <property type="protein sequence ID" value="SFI75862.1"/>
    <property type="molecule type" value="Genomic_DNA"/>
</dbReference>
<dbReference type="Proteomes" id="UP000199518">
    <property type="component" value="Unassembled WGS sequence"/>
</dbReference>
<name>A0A1I3KTQ9_9PLAN</name>
<protein>
    <submittedName>
        <fullName evidence="2">Plasmid stability protein</fullName>
    </submittedName>
</protein>
<evidence type="ECO:0000259" key="1">
    <source>
        <dbReference type="Pfam" id="PF22513"/>
    </source>
</evidence>
<dbReference type="InterPro" id="IPR013321">
    <property type="entry name" value="Arc_rbn_hlx_hlx"/>
</dbReference>
<evidence type="ECO:0000313" key="3">
    <source>
        <dbReference type="Proteomes" id="UP000199518"/>
    </source>
</evidence>
<sequence>MIDVFDIDDFIDERTMASLTIRNLPDQAKEALRVHAAQSGFSLEAYARHILQAAAQFEGFPPIRILDLAEKHFGSQGGINLDLPPRRSKRA</sequence>
<dbReference type="GO" id="GO:0006355">
    <property type="term" value="P:regulation of DNA-templated transcription"/>
    <property type="evidence" value="ECO:0007669"/>
    <property type="project" value="InterPro"/>
</dbReference>
<dbReference type="InterPro" id="IPR010985">
    <property type="entry name" value="Ribbon_hlx_hlx"/>
</dbReference>
<proteinExistence type="predicted"/>
<dbReference type="AlphaFoldDB" id="A0A1I3KTQ9"/>
<feature type="domain" description="Antitoxin FitA-like ribbon-helix-helix" evidence="1">
    <location>
        <begin position="17"/>
        <end position="55"/>
    </location>
</feature>
<dbReference type="Pfam" id="PF22513">
    <property type="entry name" value="FitA-like_RHH"/>
    <property type="match status" value="1"/>
</dbReference>